<evidence type="ECO:0000313" key="2">
    <source>
        <dbReference type="Proteomes" id="UP000249165"/>
    </source>
</evidence>
<evidence type="ECO:0000313" key="1">
    <source>
        <dbReference type="EMBL" id="RAK10406.1"/>
    </source>
</evidence>
<proteinExistence type="predicted"/>
<gene>
    <name evidence="1" type="ORF">ATI53_10588</name>
</gene>
<keyword evidence="2" id="KW-1185">Reference proteome</keyword>
<dbReference type="Proteomes" id="UP000249165">
    <property type="component" value="Unassembled WGS sequence"/>
</dbReference>
<dbReference type="EMBL" id="QLMG01000058">
    <property type="protein sequence ID" value="RAK10406.1"/>
    <property type="molecule type" value="Genomic_DNA"/>
</dbReference>
<organism evidence="1 2">
    <name type="scientific">Salipiger aestuarii</name>
    <dbReference type="NCBI Taxonomy" id="568098"/>
    <lineage>
        <taxon>Bacteria</taxon>
        <taxon>Pseudomonadati</taxon>
        <taxon>Pseudomonadota</taxon>
        <taxon>Alphaproteobacteria</taxon>
        <taxon>Rhodobacterales</taxon>
        <taxon>Roseobacteraceae</taxon>
        <taxon>Salipiger</taxon>
    </lineage>
</organism>
<dbReference type="OrthoDB" id="2078692at2"/>
<dbReference type="AlphaFoldDB" id="A0A327XR41"/>
<comment type="caution">
    <text evidence="1">The sequence shown here is derived from an EMBL/GenBank/DDBJ whole genome shotgun (WGS) entry which is preliminary data.</text>
</comment>
<name>A0A327XR41_9RHOB</name>
<accession>A0A327XR41</accession>
<dbReference type="RefSeq" id="WP_146609971.1">
    <property type="nucleotide sequence ID" value="NZ_LIGK01000046.1"/>
</dbReference>
<reference evidence="1 2" key="1">
    <citation type="submission" date="2018-06" db="EMBL/GenBank/DDBJ databases">
        <title>Genomic Encyclopedia of Archaeal and Bacterial Type Strains, Phase II (KMG-II): from individual species to whole genera.</title>
        <authorList>
            <person name="Goeker M."/>
        </authorList>
    </citation>
    <scope>NUCLEOTIDE SEQUENCE [LARGE SCALE GENOMIC DNA]</scope>
    <source>
        <strain evidence="1 2">DSM 22011</strain>
    </source>
</reference>
<protein>
    <submittedName>
        <fullName evidence="1">Uncharacterized protein</fullName>
    </submittedName>
</protein>
<sequence length="98" mass="11287">MANFERLRPLHHTTCDYPISGVTELSSIRVVVTEHVLLESLIDYFQCAENRGKSPAWRAWVARSVGYFYDFSVQARPLYESMPSPTAFLSDFAYHLLI</sequence>